<dbReference type="EMBL" id="LAZR01021531">
    <property type="protein sequence ID" value="KKL84995.1"/>
    <property type="molecule type" value="Genomic_DNA"/>
</dbReference>
<organism evidence="2">
    <name type="scientific">marine sediment metagenome</name>
    <dbReference type="NCBI Taxonomy" id="412755"/>
    <lineage>
        <taxon>unclassified sequences</taxon>
        <taxon>metagenomes</taxon>
        <taxon>ecological metagenomes</taxon>
    </lineage>
</organism>
<evidence type="ECO:0000313" key="2">
    <source>
        <dbReference type="EMBL" id="KKL84995.1"/>
    </source>
</evidence>
<dbReference type="SUPFAM" id="SSF47413">
    <property type="entry name" value="lambda repressor-like DNA-binding domains"/>
    <property type="match status" value="1"/>
</dbReference>
<evidence type="ECO:0000259" key="1">
    <source>
        <dbReference type="PROSITE" id="PS50943"/>
    </source>
</evidence>
<reference evidence="2" key="1">
    <citation type="journal article" date="2015" name="Nature">
        <title>Complex archaea that bridge the gap between prokaryotes and eukaryotes.</title>
        <authorList>
            <person name="Spang A."/>
            <person name="Saw J.H."/>
            <person name="Jorgensen S.L."/>
            <person name="Zaremba-Niedzwiedzka K."/>
            <person name="Martijn J."/>
            <person name="Lind A.E."/>
            <person name="van Eijk R."/>
            <person name="Schleper C."/>
            <person name="Guy L."/>
            <person name="Ettema T.J."/>
        </authorList>
    </citation>
    <scope>NUCLEOTIDE SEQUENCE</scope>
</reference>
<dbReference type="Pfam" id="PF13560">
    <property type="entry name" value="HTH_31"/>
    <property type="match status" value="1"/>
</dbReference>
<comment type="caution">
    <text evidence="2">The sequence shown here is derived from an EMBL/GenBank/DDBJ whole genome shotgun (WGS) entry which is preliminary data.</text>
</comment>
<dbReference type="InterPro" id="IPR010982">
    <property type="entry name" value="Lambda_DNA-bd_dom_sf"/>
</dbReference>
<dbReference type="SMART" id="SM00530">
    <property type="entry name" value="HTH_XRE"/>
    <property type="match status" value="1"/>
</dbReference>
<dbReference type="Gene3D" id="1.10.260.40">
    <property type="entry name" value="lambda repressor-like DNA-binding domains"/>
    <property type="match status" value="1"/>
</dbReference>
<dbReference type="GO" id="GO:0003677">
    <property type="term" value="F:DNA binding"/>
    <property type="evidence" value="ECO:0007669"/>
    <property type="project" value="InterPro"/>
</dbReference>
<accession>A0A0F9HTG2</accession>
<dbReference type="CDD" id="cd00093">
    <property type="entry name" value="HTH_XRE"/>
    <property type="match status" value="1"/>
</dbReference>
<proteinExistence type="predicted"/>
<protein>
    <recommendedName>
        <fullName evidence="1">HTH cro/C1-type domain-containing protein</fullName>
    </recommendedName>
</protein>
<feature type="domain" description="HTH cro/C1-type" evidence="1">
    <location>
        <begin position="10"/>
        <end position="64"/>
    </location>
</feature>
<name>A0A0F9HTG2_9ZZZZ</name>
<dbReference type="InterPro" id="IPR001387">
    <property type="entry name" value="Cro/C1-type_HTH"/>
</dbReference>
<dbReference type="PROSITE" id="PS50943">
    <property type="entry name" value="HTH_CROC1"/>
    <property type="match status" value="1"/>
</dbReference>
<gene>
    <name evidence="2" type="ORF">LCGC14_1959160</name>
</gene>
<dbReference type="AlphaFoldDB" id="A0A0F9HTG2"/>
<sequence length="117" mass="13080">MELNTMGKRVREARRNAGLGQGQLGQMLNTSQSAISLYESGQRGMGFAMVDALCRATGHPLEYFLGTKETYHTVARQSQAGRLVSLVETDPEVVAELWDYVQYLRWRRDRQALGATG</sequence>